<keyword evidence="9" id="KW-1185">Reference proteome</keyword>
<evidence type="ECO:0000256" key="2">
    <source>
        <dbReference type="ARBA" id="ARBA00022448"/>
    </source>
</evidence>
<organism evidence="8 9">
    <name type="scientific">Heterobasidion irregulare (strain TC 32-1)</name>
    <dbReference type="NCBI Taxonomy" id="747525"/>
    <lineage>
        <taxon>Eukaryota</taxon>
        <taxon>Fungi</taxon>
        <taxon>Dikarya</taxon>
        <taxon>Basidiomycota</taxon>
        <taxon>Agaricomycotina</taxon>
        <taxon>Agaricomycetes</taxon>
        <taxon>Russulales</taxon>
        <taxon>Bondarzewiaceae</taxon>
        <taxon>Heterobasidion</taxon>
        <taxon>Heterobasidion annosum species complex</taxon>
    </lineage>
</organism>
<dbReference type="InParanoid" id="W4JRF7"/>
<evidence type="ECO:0000256" key="3">
    <source>
        <dbReference type="ARBA" id="ARBA00022692"/>
    </source>
</evidence>
<dbReference type="FunCoup" id="W4JRF7">
    <property type="interactions" value="22"/>
</dbReference>
<dbReference type="GO" id="GO:0022857">
    <property type="term" value="F:transmembrane transporter activity"/>
    <property type="evidence" value="ECO:0007669"/>
    <property type="project" value="InterPro"/>
</dbReference>
<dbReference type="eggNOG" id="KOG1289">
    <property type="taxonomic scope" value="Eukaryota"/>
</dbReference>
<comment type="subcellular location">
    <subcellularLocation>
        <location evidence="1">Membrane</location>
        <topology evidence="1">Multi-pass membrane protein</topology>
    </subcellularLocation>
</comment>
<dbReference type="Pfam" id="PF13520">
    <property type="entry name" value="AA_permease_2"/>
    <property type="match status" value="1"/>
</dbReference>
<feature type="transmembrane region" description="Helical" evidence="7">
    <location>
        <begin position="376"/>
        <end position="400"/>
    </location>
</feature>
<dbReference type="OrthoDB" id="4476201at2759"/>
<feature type="transmembrane region" description="Helical" evidence="7">
    <location>
        <begin position="276"/>
        <end position="301"/>
    </location>
</feature>
<feature type="transmembrane region" description="Helical" evidence="7">
    <location>
        <begin position="137"/>
        <end position="160"/>
    </location>
</feature>
<feature type="transmembrane region" description="Helical" evidence="7">
    <location>
        <begin position="76"/>
        <end position="97"/>
    </location>
</feature>
<feature type="transmembrane region" description="Helical" evidence="7">
    <location>
        <begin position="480"/>
        <end position="499"/>
    </location>
</feature>
<dbReference type="EMBL" id="KI925465">
    <property type="protein sequence ID" value="ETW76157.1"/>
    <property type="molecule type" value="Genomic_DNA"/>
</dbReference>
<reference evidence="8 9" key="1">
    <citation type="journal article" date="2012" name="New Phytol.">
        <title>Insight into trade-off between wood decay and parasitism from the genome of a fungal forest pathogen.</title>
        <authorList>
            <person name="Olson A."/>
            <person name="Aerts A."/>
            <person name="Asiegbu F."/>
            <person name="Belbahri L."/>
            <person name="Bouzid O."/>
            <person name="Broberg A."/>
            <person name="Canback B."/>
            <person name="Coutinho P.M."/>
            <person name="Cullen D."/>
            <person name="Dalman K."/>
            <person name="Deflorio G."/>
            <person name="van Diepen L.T."/>
            <person name="Dunand C."/>
            <person name="Duplessis S."/>
            <person name="Durling M."/>
            <person name="Gonthier P."/>
            <person name="Grimwood J."/>
            <person name="Fossdal C.G."/>
            <person name="Hansson D."/>
            <person name="Henrissat B."/>
            <person name="Hietala A."/>
            <person name="Himmelstrand K."/>
            <person name="Hoffmeister D."/>
            <person name="Hogberg N."/>
            <person name="James T.Y."/>
            <person name="Karlsson M."/>
            <person name="Kohler A."/>
            <person name="Kues U."/>
            <person name="Lee Y.H."/>
            <person name="Lin Y.C."/>
            <person name="Lind M."/>
            <person name="Lindquist E."/>
            <person name="Lombard V."/>
            <person name="Lucas S."/>
            <person name="Lunden K."/>
            <person name="Morin E."/>
            <person name="Murat C."/>
            <person name="Park J."/>
            <person name="Raffaello T."/>
            <person name="Rouze P."/>
            <person name="Salamov A."/>
            <person name="Schmutz J."/>
            <person name="Solheim H."/>
            <person name="Stahlberg J."/>
            <person name="Velez H."/>
            <person name="de Vries R.P."/>
            <person name="Wiebenga A."/>
            <person name="Woodward S."/>
            <person name="Yakovlev I."/>
            <person name="Garbelotto M."/>
            <person name="Martin F."/>
            <person name="Grigoriev I.V."/>
            <person name="Stenlid J."/>
        </authorList>
    </citation>
    <scope>NUCLEOTIDE SEQUENCE [LARGE SCALE GENOMIC DNA]</scope>
    <source>
        <strain evidence="8 9">TC 32-1</strain>
    </source>
</reference>
<evidence type="ECO:0000313" key="8">
    <source>
        <dbReference type="EMBL" id="ETW76157.1"/>
    </source>
</evidence>
<keyword evidence="4 7" id="KW-1133">Transmembrane helix</keyword>
<feature type="transmembrane region" description="Helical" evidence="7">
    <location>
        <begin position="333"/>
        <end position="355"/>
    </location>
</feature>
<dbReference type="RefSeq" id="XP_009551895.1">
    <property type="nucleotide sequence ID" value="XM_009553600.1"/>
</dbReference>
<dbReference type="GeneID" id="20678782"/>
<protein>
    <submittedName>
        <fullName evidence="8">Amino acid transporter</fullName>
    </submittedName>
</protein>
<feature type="region of interest" description="Disordered" evidence="6">
    <location>
        <begin position="1"/>
        <end position="21"/>
    </location>
</feature>
<keyword evidence="5 7" id="KW-0472">Membrane</keyword>
<evidence type="ECO:0000256" key="5">
    <source>
        <dbReference type="ARBA" id="ARBA00023136"/>
    </source>
</evidence>
<dbReference type="Proteomes" id="UP000030671">
    <property type="component" value="Unassembled WGS sequence"/>
</dbReference>
<evidence type="ECO:0000256" key="4">
    <source>
        <dbReference type="ARBA" id="ARBA00022989"/>
    </source>
</evidence>
<dbReference type="KEGG" id="hir:HETIRDRAFT_66497"/>
<evidence type="ECO:0000313" key="9">
    <source>
        <dbReference type="Proteomes" id="UP000030671"/>
    </source>
</evidence>
<dbReference type="AlphaFoldDB" id="W4JRF7"/>
<feature type="transmembrane region" description="Helical" evidence="7">
    <location>
        <begin position="172"/>
        <end position="194"/>
    </location>
</feature>
<evidence type="ECO:0000256" key="6">
    <source>
        <dbReference type="SAM" id="MobiDB-lite"/>
    </source>
</evidence>
<feature type="transmembrane region" description="Helical" evidence="7">
    <location>
        <begin position="48"/>
        <end position="70"/>
    </location>
</feature>
<dbReference type="PANTHER" id="PTHR45649:SF6">
    <property type="entry name" value="GABA-SPECIFIC PERMEASE"/>
    <property type="match status" value="1"/>
</dbReference>
<feature type="transmembrane region" description="Helical" evidence="7">
    <location>
        <begin position="441"/>
        <end position="468"/>
    </location>
</feature>
<feature type="transmembrane region" description="Helical" evidence="7">
    <location>
        <begin position="244"/>
        <end position="264"/>
    </location>
</feature>
<dbReference type="PIRSF" id="PIRSF006060">
    <property type="entry name" value="AA_transporter"/>
    <property type="match status" value="1"/>
</dbReference>
<evidence type="ECO:0000256" key="7">
    <source>
        <dbReference type="SAM" id="Phobius"/>
    </source>
</evidence>
<keyword evidence="3 7" id="KW-0812">Transmembrane</keyword>
<dbReference type="PANTHER" id="PTHR45649">
    <property type="entry name" value="AMINO-ACID PERMEASE BAT1"/>
    <property type="match status" value="1"/>
</dbReference>
<feature type="transmembrane region" description="Helical" evidence="7">
    <location>
        <begin position="406"/>
        <end position="429"/>
    </location>
</feature>
<dbReference type="InterPro" id="IPR002293">
    <property type="entry name" value="AA/rel_permease1"/>
</dbReference>
<accession>W4JRF7</accession>
<dbReference type="Gene3D" id="1.20.1740.10">
    <property type="entry name" value="Amino acid/polyamine transporter I"/>
    <property type="match status" value="1"/>
</dbReference>
<evidence type="ECO:0000256" key="1">
    <source>
        <dbReference type="ARBA" id="ARBA00004141"/>
    </source>
</evidence>
<name>W4JRF7_HETIT</name>
<gene>
    <name evidence="8" type="ORF">HETIRDRAFT_66497</name>
</gene>
<keyword evidence="2" id="KW-0813">Transport</keyword>
<sequence>MSLVEEKSPIGPEPHTSEALPGRTRDEDLLASLGYKQELKRSFSPWELFGIAFSFIGLFPSIASVLVYAIPNGGPVAMVWGWAACVPFLTCVALALAELGSAAPTSGGLYYWTHTFSSPSYKNVLSWVVGYSNSVEIVAGGASCGWGLALQIMAAVSIGSDMTFVPTTAQNFGVYAAVLLFQGVICSVAVKYIARLQTVYVILNVVLCLAIIIGLPAATPTELKNTASFAFGDFQNFYNWPNGYAFILSFLAPLWTVGGLEASIHLSEEASNANVAVPWAIIASVTIANVIGWGINVALAFNMGTDMESILNSPVGQPMAAILFNSFGNRGTLAVWAIAVVVQFMVGISVITVGSRQIFAFSRDGALPFSHILRRVNTYTCTPIYSVWFVVIVSLVLGLLAFVGPAAIGTVFSLAIAGQCTAYVIPISARFLGRNEFKRGVFHLGVFSLPVAIVAVLWLVFNLVIIIFPTTPAPTAAEMNYTVAIWGGTIAISLVYYYFPRYGGRSWFRGPVSTLQETAFESGSIVQVDVDKAL</sequence>
<feature type="transmembrane region" description="Helical" evidence="7">
    <location>
        <begin position="201"/>
        <end position="219"/>
    </location>
</feature>
<dbReference type="GO" id="GO:0016020">
    <property type="term" value="C:membrane"/>
    <property type="evidence" value="ECO:0007669"/>
    <property type="project" value="UniProtKB-SubCell"/>
</dbReference>
<proteinExistence type="predicted"/>
<dbReference type="HOGENOM" id="CLU_004495_0_3_1"/>